<dbReference type="Pfam" id="PF00392">
    <property type="entry name" value="GntR"/>
    <property type="match status" value="1"/>
</dbReference>
<proteinExistence type="predicted"/>
<organism evidence="5 6">
    <name type="scientific">Bradyrhizobium denitrificans</name>
    <dbReference type="NCBI Taxonomy" id="2734912"/>
    <lineage>
        <taxon>Bacteria</taxon>
        <taxon>Pseudomonadati</taxon>
        <taxon>Pseudomonadota</taxon>
        <taxon>Alphaproteobacteria</taxon>
        <taxon>Hyphomicrobiales</taxon>
        <taxon>Nitrobacteraceae</taxon>
        <taxon>Bradyrhizobium</taxon>
    </lineage>
</organism>
<dbReference type="Gene3D" id="1.20.120.530">
    <property type="entry name" value="GntR ligand-binding domain-like"/>
    <property type="match status" value="1"/>
</dbReference>
<feature type="domain" description="HTH gntR-type" evidence="4">
    <location>
        <begin position="17"/>
        <end position="84"/>
    </location>
</feature>
<dbReference type="InterPro" id="IPR036388">
    <property type="entry name" value="WH-like_DNA-bd_sf"/>
</dbReference>
<dbReference type="PROSITE" id="PS50949">
    <property type="entry name" value="HTH_GNTR"/>
    <property type="match status" value="1"/>
</dbReference>
<dbReference type="SMART" id="SM00895">
    <property type="entry name" value="FCD"/>
    <property type="match status" value="1"/>
</dbReference>
<dbReference type="SUPFAM" id="SSF46785">
    <property type="entry name" value="Winged helix' DNA-binding domain"/>
    <property type="match status" value="1"/>
</dbReference>
<dbReference type="InterPro" id="IPR036390">
    <property type="entry name" value="WH_DNA-bd_sf"/>
</dbReference>
<dbReference type="SUPFAM" id="SSF48008">
    <property type="entry name" value="GntR ligand-binding domain-like"/>
    <property type="match status" value="1"/>
</dbReference>
<evidence type="ECO:0000259" key="4">
    <source>
        <dbReference type="PROSITE" id="PS50949"/>
    </source>
</evidence>
<gene>
    <name evidence="5" type="ORF">JQ619_07470</name>
</gene>
<keyword evidence="3" id="KW-0804">Transcription</keyword>
<dbReference type="SMART" id="SM00345">
    <property type="entry name" value="HTH_GNTR"/>
    <property type="match status" value="1"/>
</dbReference>
<dbReference type="Pfam" id="PF07729">
    <property type="entry name" value="FCD"/>
    <property type="match status" value="1"/>
</dbReference>
<accession>A0ABS5G2U9</accession>
<reference evidence="6" key="1">
    <citation type="journal article" date="2021" name="ISME J.">
        <title>Evolutionary origin and ecological implication of a unique nif island in free-living Bradyrhizobium lineages.</title>
        <authorList>
            <person name="Tao J."/>
        </authorList>
    </citation>
    <scope>NUCLEOTIDE SEQUENCE [LARGE SCALE GENOMIC DNA]</scope>
    <source>
        <strain evidence="6">SZCCT0094</strain>
    </source>
</reference>
<evidence type="ECO:0000313" key="6">
    <source>
        <dbReference type="Proteomes" id="UP001314635"/>
    </source>
</evidence>
<dbReference type="EMBL" id="JAFCLK010000006">
    <property type="protein sequence ID" value="MBR1135599.1"/>
    <property type="molecule type" value="Genomic_DNA"/>
</dbReference>
<name>A0ABS5G2U9_9BRAD</name>
<dbReference type="Proteomes" id="UP001314635">
    <property type="component" value="Unassembled WGS sequence"/>
</dbReference>
<evidence type="ECO:0000256" key="3">
    <source>
        <dbReference type="ARBA" id="ARBA00023163"/>
    </source>
</evidence>
<dbReference type="PANTHER" id="PTHR43537:SF51">
    <property type="entry name" value="HTH-TYPE TRANSCRIPTIONAL REGULATOR LGOR-RELATED"/>
    <property type="match status" value="1"/>
</dbReference>
<dbReference type="InterPro" id="IPR011711">
    <property type="entry name" value="GntR_C"/>
</dbReference>
<dbReference type="InterPro" id="IPR008920">
    <property type="entry name" value="TF_FadR/GntR_C"/>
</dbReference>
<dbReference type="PANTHER" id="PTHR43537">
    <property type="entry name" value="TRANSCRIPTIONAL REGULATOR, GNTR FAMILY"/>
    <property type="match status" value="1"/>
</dbReference>
<dbReference type="Gene3D" id="1.10.10.10">
    <property type="entry name" value="Winged helix-like DNA-binding domain superfamily/Winged helix DNA-binding domain"/>
    <property type="match status" value="1"/>
</dbReference>
<sequence length="241" mass="27319">MDDDLTPLTRLEGKAGRRLADQVYERLLDDIVSGALPPGTPMAELDLCERLGVSRTPVREALIKLADVDLVRIYPQSGSVVAPVSREAFGEAQFIREHLECALVAEAVRYMDATSLRELNELIEKQKAAATPAEFYAHDEAFHQTIARTSRHPHVWQVIRQTKIHFDRVRHLTLIEDAGHIPLLIAQHQEILDGLAACNEAQAVAAMRRHLREVFRRADGIFARQEEMAQAEPRTRARRRR</sequence>
<dbReference type="CDD" id="cd07377">
    <property type="entry name" value="WHTH_GntR"/>
    <property type="match status" value="1"/>
</dbReference>
<evidence type="ECO:0000256" key="2">
    <source>
        <dbReference type="ARBA" id="ARBA00023125"/>
    </source>
</evidence>
<evidence type="ECO:0000313" key="5">
    <source>
        <dbReference type="EMBL" id="MBR1135599.1"/>
    </source>
</evidence>
<comment type="caution">
    <text evidence="5">The sequence shown here is derived from an EMBL/GenBank/DDBJ whole genome shotgun (WGS) entry which is preliminary data.</text>
</comment>
<protein>
    <submittedName>
        <fullName evidence="5">GntR family transcriptional regulator</fullName>
    </submittedName>
</protein>
<keyword evidence="1" id="KW-0805">Transcription regulation</keyword>
<dbReference type="InterPro" id="IPR000524">
    <property type="entry name" value="Tscrpt_reg_HTH_GntR"/>
</dbReference>
<evidence type="ECO:0000256" key="1">
    <source>
        <dbReference type="ARBA" id="ARBA00023015"/>
    </source>
</evidence>
<dbReference type="RefSeq" id="WP_012042339.1">
    <property type="nucleotide sequence ID" value="NZ_JABFDP010000002.1"/>
</dbReference>
<keyword evidence="6" id="KW-1185">Reference proteome</keyword>
<keyword evidence="2" id="KW-0238">DNA-binding</keyword>